<keyword evidence="4 9" id="KW-0997">Cell inner membrane</keyword>
<name>A0A1M7G781_9GAMM</name>
<evidence type="ECO:0000256" key="2">
    <source>
        <dbReference type="ARBA" id="ARBA00022448"/>
    </source>
</evidence>
<dbReference type="Proteomes" id="UP000321726">
    <property type="component" value="Unassembled WGS sequence"/>
</dbReference>
<evidence type="ECO:0000256" key="4">
    <source>
        <dbReference type="ARBA" id="ARBA00022519"/>
    </source>
</evidence>
<dbReference type="GO" id="GO:0015740">
    <property type="term" value="P:C4-dicarboxylate transport"/>
    <property type="evidence" value="ECO:0007669"/>
    <property type="project" value="TreeGrafter"/>
</dbReference>
<dbReference type="Proteomes" id="UP000184123">
    <property type="component" value="Unassembled WGS sequence"/>
</dbReference>
<feature type="transmembrane region" description="Helical" evidence="9">
    <location>
        <begin position="17"/>
        <end position="35"/>
    </location>
</feature>
<keyword evidence="2 9" id="KW-0813">Transport</keyword>
<keyword evidence="14" id="KW-1185">Reference proteome</keyword>
<evidence type="ECO:0000313" key="12">
    <source>
        <dbReference type="EMBL" id="SHM12140.1"/>
    </source>
</evidence>
<evidence type="ECO:0000256" key="8">
    <source>
        <dbReference type="ARBA" id="ARBA00038436"/>
    </source>
</evidence>
<evidence type="ECO:0000256" key="6">
    <source>
        <dbReference type="ARBA" id="ARBA00022989"/>
    </source>
</evidence>
<reference evidence="12 13" key="1">
    <citation type="submission" date="2016-11" db="EMBL/GenBank/DDBJ databases">
        <authorList>
            <person name="Jaros S."/>
            <person name="Januszkiewicz K."/>
            <person name="Wedrychowicz H."/>
        </authorList>
    </citation>
    <scope>NUCLEOTIDE SEQUENCE [LARGE SCALE GENOMIC DNA]</scope>
    <source>
        <strain evidence="12 13">DSM 4740</strain>
    </source>
</reference>
<proteinExistence type="inferred from homology"/>
<keyword evidence="5 9" id="KW-0812">Transmembrane</keyword>
<keyword evidence="7 9" id="KW-0472">Membrane</keyword>
<protein>
    <recommendedName>
        <fullName evidence="9">TRAP transporter small permease protein</fullName>
    </recommendedName>
</protein>
<feature type="transmembrane region" description="Helical" evidence="9">
    <location>
        <begin position="47"/>
        <end position="66"/>
    </location>
</feature>
<evidence type="ECO:0000256" key="1">
    <source>
        <dbReference type="ARBA" id="ARBA00004429"/>
    </source>
</evidence>
<dbReference type="InterPro" id="IPR055348">
    <property type="entry name" value="DctQ"/>
</dbReference>
<dbReference type="EMBL" id="BJXU01000053">
    <property type="protein sequence ID" value="GEN23679.1"/>
    <property type="molecule type" value="Genomic_DNA"/>
</dbReference>
<comment type="subunit">
    <text evidence="9">The complex comprises the extracytoplasmic solute receptor protein and the two transmembrane proteins.</text>
</comment>
<evidence type="ECO:0000313" key="11">
    <source>
        <dbReference type="EMBL" id="GEN23679.1"/>
    </source>
</evidence>
<feature type="transmembrane region" description="Helical" evidence="9">
    <location>
        <begin position="133"/>
        <end position="153"/>
    </location>
</feature>
<keyword evidence="6 9" id="KW-1133">Transmembrane helix</keyword>
<evidence type="ECO:0000313" key="14">
    <source>
        <dbReference type="Proteomes" id="UP000321726"/>
    </source>
</evidence>
<dbReference type="Pfam" id="PF04290">
    <property type="entry name" value="DctQ"/>
    <property type="match status" value="1"/>
</dbReference>
<dbReference type="GO" id="GO:0005886">
    <property type="term" value="C:plasma membrane"/>
    <property type="evidence" value="ECO:0007669"/>
    <property type="project" value="UniProtKB-SubCell"/>
</dbReference>
<evidence type="ECO:0000259" key="10">
    <source>
        <dbReference type="Pfam" id="PF04290"/>
    </source>
</evidence>
<keyword evidence="3" id="KW-1003">Cell membrane</keyword>
<comment type="similarity">
    <text evidence="8 9">Belongs to the TRAP transporter small permease family.</text>
</comment>
<sequence length="174" mass="19461">MTMLSVLTQAHDRLTRFGFHLGGAALCGIVLSYWIEVVARYFFNAPTLWSTSVIAYCLCIAASLAMPELARRQGHIAITALQEQMSGACRRRYERVIALITGIICLVAAWMLVSETLRQFSSGTTTAMGLSIPKFWISAFIGYGFTGTALYFLRRCFWPDSVEWSHDSIEQEAD</sequence>
<feature type="domain" description="Tripartite ATP-independent periplasmic transporters DctQ component" evidence="10">
    <location>
        <begin position="30"/>
        <end position="155"/>
    </location>
</feature>
<evidence type="ECO:0000313" key="13">
    <source>
        <dbReference type="Proteomes" id="UP000184123"/>
    </source>
</evidence>
<dbReference type="AlphaFoldDB" id="A0A1M7G781"/>
<dbReference type="GO" id="GO:0022857">
    <property type="term" value="F:transmembrane transporter activity"/>
    <property type="evidence" value="ECO:0007669"/>
    <property type="project" value="UniProtKB-UniRule"/>
</dbReference>
<evidence type="ECO:0000256" key="5">
    <source>
        <dbReference type="ARBA" id="ARBA00022692"/>
    </source>
</evidence>
<dbReference type="InterPro" id="IPR007387">
    <property type="entry name" value="TRAP_DctQ"/>
</dbReference>
<dbReference type="EMBL" id="FRCA01000005">
    <property type="protein sequence ID" value="SHM12140.1"/>
    <property type="molecule type" value="Genomic_DNA"/>
</dbReference>
<evidence type="ECO:0000256" key="7">
    <source>
        <dbReference type="ARBA" id="ARBA00023136"/>
    </source>
</evidence>
<evidence type="ECO:0000256" key="9">
    <source>
        <dbReference type="RuleBase" id="RU369079"/>
    </source>
</evidence>
<comment type="function">
    <text evidence="9">Part of the tripartite ATP-independent periplasmic (TRAP) transport system.</text>
</comment>
<reference evidence="11 14" key="2">
    <citation type="submission" date="2019-07" db="EMBL/GenBank/DDBJ databases">
        <title>Whole genome shotgun sequence of Halomonas cupida NBRC 102219.</title>
        <authorList>
            <person name="Hosoyama A."/>
            <person name="Uohara A."/>
            <person name="Ohji S."/>
            <person name="Ichikawa N."/>
        </authorList>
    </citation>
    <scope>NUCLEOTIDE SEQUENCE [LARGE SCALE GENOMIC DNA]</scope>
    <source>
        <strain evidence="11 14">NBRC 102219</strain>
    </source>
</reference>
<organism evidence="12 13">
    <name type="scientific">Halomonas cupida</name>
    <dbReference type="NCBI Taxonomy" id="44933"/>
    <lineage>
        <taxon>Bacteria</taxon>
        <taxon>Pseudomonadati</taxon>
        <taxon>Pseudomonadota</taxon>
        <taxon>Gammaproteobacteria</taxon>
        <taxon>Oceanospirillales</taxon>
        <taxon>Halomonadaceae</taxon>
        <taxon>Halomonas</taxon>
    </lineage>
</organism>
<dbReference type="PANTHER" id="PTHR35011:SF2">
    <property type="entry name" value="2,3-DIKETO-L-GULONATE TRAP TRANSPORTER SMALL PERMEASE PROTEIN YIAM"/>
    <property type="match status" value="1"/>
</dbReference>
<accession>A0A1M7G781</accession>
<evidence type="ECO:0000256" key="3">
    <source>
        <dbReference type="ARBA" id="ARBA00022475"/>
    </source>
</evidence>
<dbReference type="STRING" id="44933.SAMN05660971_02220"/>
<dbReference type="RefSeq" id="WP_073435261.1">
    <property type="nucleotide sequence ID" value="NZ_BJXU01000053.1"/>
</dbReference>
<gene>
    <name evidence="11" type="ORF">HCU01_16280</name>
    <name evidence="12" type="ORF">SAMN05660971_02220</name>
</gene>
<dbReference type="PANTHER" id="PTHR35011">
    <property type="entry name" value="2,3-DIKETO-L-GULONATE TRAP TRANSPORTER SMALL PERMEASE PROTEIN YIAM"/>
    <property type="match status" value="1"/>
</dbReference>
<dbReference type="OrthoDB" id="4250245at2"/>
<comment type="subcellular location">
    <subcellularLocation>
        <location evidence="1 9">Cell inner membrane</location>
        <topology evidence="1 9">Multi-pass membrane protein</topology>
    </subcellularLocation>
</comment>
<feature type="transmembrane region" description="Helical" evidence="9">
    <location>
        <begin position="96"/>
        <end position="113"/>
    </location>
</feature>